<dbReference type="AlphaFoldDB" id="A0AAW2YTQ1"/>
<dbReference type="Proteomes" id="UP001431209">
    <property type="component" value="Unassembled WGS sequence"/>
</dbReference>
<proteinExistence type="predicted"/>
<feature type="signal peptide" evidence="2">
    <location>
        <begin position="1"/>
        <end position="21"/>
    </location>
</feature>
<dbReference type="EMBL" id="JAOPGA020000668">
    <property type="protein sequence ID" value="KAL0480560.1"/>
    <property type="molecule type" value="Genomic_DNA"/>
</dbReference>
<organism evidence="3 4">
    <name type="scientific">Acrasis kona</name>
    <dbReference type="NCBI Taxonomy" id="1008807"/>
    <lineage>
        <taxon>Eukaryota</taxon>
        <taxon>Discoba</taxon>
        <taxon>Heterolobosea</taxon>
        <taxon>Tetramitia</taxon>
        <taxon>Eutetramitia</taxon>
        <taxon>Acrasidae</taxon>
        <taxon>Acrasis</taxon>
    </lineage>
</organism>
<evidence type="ECO:0000313" key="4">
    <source>
        <dbReference type="Proteomes" id="UP001431209"/>
    </source>
</evidence>
<keyword evidence="4" id="KW-1185">Reference proteome</keyword>
<reference evidence="3 4" key="1">
    <citation type="submission" date="2024-03" db="EMBL/GenBank/DDBJ databases">
        <title>The Acrasis kona genome and developmental transcriptomes reveal deep origins of eukaryotic multicellular pathways.</title>
        <authorList>
            <person name="Sheikh S."/>
            <person name="Fu C.-J."/>
            <person name="Brown M.W."/>
            <person name="Baldauf S.L."/>
        </authorList>
    </citation>
    <scope>NUCLEOTIDE SEQUENCE [LARGE SCALE GENOMIC DNA]</scope>
    <source>
        <strain evidence="3 4">ATCC MYA-3509</strain>
    </source>
</reference>
<feature type="transmembrane region" description="Helical" evidence="1">
    <location>
        <begin position="143"/>
        <end position="172"/>
    </location>
</feature>
<evidence type="ECO:0000256" key="1">
    <source>
        <dbReference type="SAM" id="Phobius"/>
    </source>
</evidence>
<evidence type="ECO:0000313" key="3">
    <source>
        <dbReference type="EMBL" id="KAL0480560.1"/>
    </source>
</evidence>
<comment type="caution">
    <text evidence="3">The sequence shown here is derived from an EMBL/GenBank/DDBJ whole genome shotgun (WGS) entry which is preliminary data.</text>
</comment>
<name>A0AAW2YTQ1_9EUKA</name>
<keyword evidence="1" id="KW-0472">Membrane</keyword>
<accession>A0AAW2YTQ1</accession>
<feature type="chain" id="PRO_5043789136" evidence="2">
    <location>
        <begin position="22"/>
        <end position="182"/>
    </location>
</feature>
<keyword evidence="2" id="KW-0732">Signal</keyword>
<keyword evidence="1" id="KW-1133">Transmembrane helix</keyword>
<keyword evidence="1" id="KW-0812">Transmembrane</keyword>
<evidence type="ECO:0000256" key="2">
    <source>
        <dbReference type="SAM" id="SignalP"/>
    </source>
</evidence>
<sequence length="182" mass="19618">MANNSLLLGLLVVFLFSFCTAQSAQDRTENLYNDFVKHYGLVKVSEAEGLSCLAHFNCTSCTQFVDCVWVSSSSSAGVVATTTTDGKKIIDYQNVNFCWSGTVGGGTNLNIKKQTEALVNTEIVAKIGFGDYSWRQCGIKGGALLILVSLSPVLCCFFCCLACCCIFLCCAGKRNNNGYKGM</sequence>
<gene>
    <name evidence="3" type="ORF">AKO1_006847</name>
</gene>
<protein>
    <submittedName>
        <fullName evidence="3">Uncharacterized protein</fullName>
    </submittedName>
</protein>